<accession>T1GSP4</accession>
<organism evidence="2 3">
    <name type="scientific">Megaselia scalaris</name>
    <name type="common">Humpbacked fly</name>
    <name type="synonym">Phora scalaris</name>
    <dbReference type="NCBI Taxonomy" id="36166"/>
    <lineage>
        <taxon>Eukaryota</taxon>
        <taxon>Metazoa</taxon>
        <taxon>Ecdysozoa</taxon>
        <taxon>Arthropoda</taxon>
        <taxon>Hexapoda</taxon>
        <taxon>Insecta</taxon>
        <taxon>Pterygota</taxon>
        <taxon>Neoptera</taxon>
        <taxon>Endopterygota</taxon>
        <taxon>Diptera</taxon>
        <taxon>Brachycera</taxon>
        <taxon>Muscomorpha</taxon>
        <taxon>Platypezoidea</taxon>
        <taxon>Phoridae</taxon>
        <taxon>Megaseliini</taxon>
        <taxon>Megaselia</taxon>
    </lineage>
</organism>
<keyword evidence="3" id="KW-1185">Reference proteome</keyword>
<dbReference type="HOGENOM" id="CLU_1827517_0_0_1"/>
<protein>
    <submittedName>
        <fullName evidence="2">Uncharacterized protein</fullName>
    </submittedName>
</protein>
<evidence type="ECO:0000313" key="3">
    <source>
        <dbReference type="Proteomes" id="UP000015102"/>
    </source>
</evidence>
<reference evidence="2" key="2">
    <citation type="submission" date="2015-06" db="UniProtKB">
        <authorList>
            <consortium name="EnsemblMetazoa"/>
        </authorList>
    </citation>
    <scope>IDENTIFICATION</scope>
</reference>
<feature type="transmembrane region" description="Helical" evidence="1">
    <location>
        <begin position="65"/>
        <end position="82"/>
    </location>
</feature>
<dbReference type="AlphaFoldDB" id="T1GSP4"/>
<dbReference type="EMBL" id="CAQQ02009108">
    <property type="status" value="NOT_ANNOTATED_CDS"/>
    <property type="molecule type" value="Genomic_DNA"/>
</dbReference>
<dbReference type="STRING" id="36166.T1GSP4"/>
<sequence length="141" mass="15289">MLSAMISKMAISSTLSMLTTCTVELVSDEKKKICAFSTIVWARIWLLTAPFVGATIVFGQLVPQTAFASLSILGGILTMMISSPRTIPKKKTHIDLSTDSNYNANIQMGNNTPFKKDKSDLPPPLAPGIWTTKSQDIGARI</sequence>
<dbReference type="Proteomes" id="UP000015102">
    <property type="component" value="Unassembled WGS sequence"/>
</dbReference>
<keyword evidence="1" id="KW-1133">Transmembrane helix</keyword>
<evidence type="ECO:0000256" key="1">
    <source>
        <dbReference type="SAM" id="Phobius"/>
    </source>
</evidence>
<feature type="transmembrane region" description="Helical" evidence="1">
    <location>
        <begin position="40"/>
        <end position="59"/>
    </location>
</feature>
<name>T1GSP4_MEGSC</name>
<proteinExistence type="predicted"/>
<keyword evidence="1" id="KW-0812">Transmembrane</keyword>
<evidence type="ECO:0000313" key="2">
    <source>
        <dbReference type="EnsemblMetazoa" id="MESCA006704-PA"/>
    </source>
</evidence>
<keyword evidence="1" id="KW-0472">Membrane</keyword>
<dbReference type="EnsemblMetazoa" id="MESCA006704-RA">
    <property type="protein sequence ID" value="MESCA006704-PA"/>
    <property type="gene ID" value="MESCA006704"/>
</dbReference>
<reference evidence="3" key="1">
    <citation type="submission" date="2013-02" db="EMBL/GenBank/DDBJ databases">
        <authorList>
            <person name="Hughes D."/>
        </authorList>
    </citation>
    <scope>NUCLEOTIDE SEQUENCE</scope>
    <source>
        <strain>Durham</strain>
        <strain evidence="3">NC isolate 2 -- Noor lab</strain>
    </source>
</reference>